<keyword evidence="3" id="KW-1185">Reference proteome</keyword>
<sequence length="198" mass="21937">MRSASSNDLGSPPEQTEEPVTMWTSERFLELRREFLADRTEFKALEILKRMVAIDVNQVDENAWLECKDLISMLLNAIPVAKLLETQQIMLLTALETCPSHVVTALAAHLTTHQQVVTPLLNGVAQAVSVAFARRINDPDTYEQGIRPEVEVASHMRARADPFQPCQKPLARSLLTKDLNGWNGSACARICDATSTPG</sequence>
<dbReference type="OrthoDB" id="10250600at2759"/>
<accession>A0A016TNN3</accession>
<dbReference type="Proteomes" id="UP000024635">
    <property type="component" value="Unassembled WGS sequence"/>
</dbReference>
<comment type="caution">
    <text evidence="2">The sequence shown here is derived from an EMBL/GenBank/DDBJ whole genome shotgun (WGS) entry which is preliminary data.</text>
</comment>
<gene>
    <name evidence="2" type="primary">Acey_s0087.g2105</name>
    <name evidence="2" type="ORF">Y032_0087g2105</name>
</gene>
<evidence type="ECO:0008006" key="4">
    <source>
        <dbReference type="Google" id="ProtNLM"/>
    </source>
</evidence>
<protein>
    <recommendedName>
        <fullName evidence="4">Symplekin/Pta1 N-terminal domain-containing protein</fullName>
    </recommendedName>
</protein>
<reference evidence="3" key="1">
    <citation type="journal article" date="2015" name="Nat. Genet.">
        <title>The genome and transcriptome of the zoonotic hookworm Ancylostoma ceylanicum identify infection-specific gene families.</title>
        <authorList>
            <person name="Schwarz E.M."/>
            <person name="Hu Y."/>
            <person name="Antoshechkin I."/>
            <person name="Miller M.M."/>
            <person name="Sternberg P.W."/>
            <person name="Aroian R.V."/>
        </authorList>
    </citation>
    <scope>NUCLEOTIDE SEQUENCE</scope>
    <source>
        <strain evidence="3">HY135</strain>
    </source>
</reference>
<feature type="region of interest" description="Disordered" evidence="1">
    <location>
        <begin position="1"/>
        <end position="21"/>
    </location>
</feature>
<evidence type="ECO:0000313" key="3">
    <source>
        <dbReference type="Proteomes" id="UP000024635"/>
    </source>
</evidence>
<proteinExistence type="predicted"/>
<dbReference type="EMBL" id="JARK01001423">
    <property type="protein sequence ID" value="EYC04599.1"/>
    <property type="molecule type" value="Genomic_DNA"/>
</dbReference>
<dbReference type="STRING" id="53326.A0A016TNN3"/>
<organism evidence="2 3">
    <name type="scientific">Ancylostoma ceylanicum</name>
    <dbReference type="NCBI Taxonomy" id="53326"/>
    <lineage>
        <taxon>Eukaryota</taxon>
        <taxon>Metazoa</taxon>
        <taxon>Ecdysozoa</taxon>
        <taxon>Nematoda</taxon>
        <taxon>Chromadorea</taxon>
        <taxon>Rhabditida</taxon>
        <taxon>Rhabditina</taxon>
        <taxon>Rhabditomorpha</taxon>
        <taxon>Strongyloidea</taxon>
        <taxon>Ancylostomatidae</taxon>
        <taxon>Ancylostomatinae</taxon>
        <taxon>Ancylostoma</taxon>
    </lineage>
</organism>
<name>A0A016TNN3_9BILA</name>
<evidence type="ECO:0000256" key="1">
    <source>
        <dbReference type="SAM" id="MobiDB-lite"/>
    </source>
</evidence>
<evidence type="ECO:0000313" key="2">
    <source>
        <dbReference type="EMBL" id="EYC04599.1"/>
    </source>
</evidence>
<dbReference type="AlphaFoldDB" id="A0A016TNN3"/>